<dbReference type="EMBL" id="KZ293426">
    <property type="protein sequence ID" value="PBK70422.1"/>
    <property type="molecule type" value="Genomic_DNA"/>
</dbReference>
<evidence type="ECO:0000313" key="2">
    <source>
        <dbReference type="Proteomes" id="UP000218334"/>
    </source>
</evidence>
<reference evidence="2" key="1">
    <citation type="journal article" date="2017" name="Nat. Ecol. Evol.">
        <title>Genome expansion and lineage-specific genetic innovations in the forest pathogenic fungi Armillaria.</title>
        <authorList>
            <person name="Sipos G."/>
            <person name="Prasanna A.N."/>
            <person name="Walter M.C."/>
            <person name="O'Connor E."/>
            <person name="Balint B."/>
            <person name="Krizsan K."/>
            <person name="Kiss B."/>
            <person name="Hess J."/>
            <person name="Varga T."/>
            <person name="Slot J."/>
            <person name="Riley R."/>
            <person name="Boka B."/>
            <person name="Rigling D."/>
            <person name="Barry K."/>
            <person name="Lee J."/>
            <person name="Mihaltcheva S."/>
            <person name="LaButti K."/>
            <person name="Lipzen A."/>
            <person name="Waldron R."/>
            <person name="Moloney N.M."/>
            <person name="Sperisen C."/>
            <person name="Kredics L."/>
            <person name="Vagvoelgyi C."/>
            <person name="Patrignani A."/>
            <person name="Fitzpatrick D."/>
            <person name="Nagy I."/>
            <person name="Doyle S."/>
            <person name="Anderson J.B."/>
            <person name="Grigoriev I.V."/>
            <person name="Gueldener U."/>
            <person name="Muensterkoetter M."/>
            <person name="Nagy L.G."/>
        </authorList>
    </citation>
    <scope>NUCLEOTIDE SEQUENCE [LARGE SCALE GENOMIC DNA]</scope>
    <source>
        <strain evidence="2">28-4</strain>
    </source>
</reference>
<proteinExistence type="predicted"/>
<organism evidence="1 2">
    <name type="scientific">Armillaria solidipes</name>
    <dbReference type="NCBI Taxonomy" id="1076256"/>
    <lineage>
        <taxon>Eukaryota</taxon>
        <taxon>Fungi</taxon>
        <taxon>Dikarya</taxon>
        <taxon>Basidiomycota</taxon>
        <taxon>Agaricomycotina</taxon>
        <taxon>Agaricomycetes</taxon>
        <taxon>Agaricomycetidae</taxon>
        <taxon>Agaricales</taxon>
        <taxon>Marasmiineae</taxon>
        <taxon>Physalacriaceae</taxon>
        <taxon>Armillaria</taxon>
    </lineage>
</organism>
<accession>A0A2H3BTU3</accession>
<dbReference type="AlphaFoldDB" id="A0A2H3BTU3"/>
<name>A0A2H3BTU3_9AGAR</name>
<gene>
    <name evidence="1" type="ORF">ARMSODRAFT_955917</name>
</gene>
<dbReference type="Proteomes" id="UP000218334">
    <property type="component" value="Unassembled WGS sequence"/>
</dbReference>
<keyword evidence="2" id="KW-1185">Reference proteome</keyword>
<evidence type="ECO:0000313" key="1">
    <source>
        <dbReference type="EMBL" id="PBK70422.1"/>
    </source>
</evidence>
<sequence>MQPLDTLSWRHSKFMNSFGSMCVHLFDSRLREGDYMRNCRAGLTRMLYVSMSASVPFCVVLA</sequence>
<protein>
    <submittedName>
        <fullName evidence="1">Uncharacterized protein</fullName>
    </submittedName>
</protein>